<name>A0A2T1M3B1_9CHRO</name>
<keyword evidence="2" id="KW-1185">Reference proteome</keyword>
<dbReference type="GO" id="GO:0006355">
    <property type="term" value="P:regulation of DNA-templated transcription"/>
    <property type="evidence" value="ECO:0007669"/>
    <property type="project" value="InterPro"/>
</dbReference>
<sequence>MATVDQDFAEARNQWDLETLYKDLASVKGKSLTPVEKQHLRGLLSGYSPSEIAQKLQKSVKGVEIAFCNTVYQYVKNLVGQSNGKVENWRNISEWLEAEGYKHQTINGQNIIDYSSLNIVVKECEITVKNCNLTLKNNNLYFDLNIRLATPLSSDVKGFEDLEDKELQEEN</sequence>
<gene>
    <name evidence="1" type="ORF">C7H19_00530</name>
</gene>
<dbReference type="GO" id="GO:0003677">
    <property type="term" value="F:DNA binding"/>
    <property type="evidence" value="ECO:0007669"/>
    <property type="project" value="InterPro"/>
</dbReference>
<organism evidence="1 2">
    <name type="scientific">Aphanothece hegewaldii CCALA 016</name>
    <dbReference type="NCBI Taxonomy" id="2107694"/>
    <lineage>
        <taxon>Bacteria</taxon>
        <taxon>Bacillati</taxon>
        <taxon>Cyanobacteriota</taxon>
        <taxon>Cyanophyceae</taxon>
        <taxon>Oscillatoriophycideae</taxon>
        <taxon>Chroococcales</taxon>
        <taxon>Aphanothecaceae</taxon>
        <taxon>Aphanothece</taxon>
    </lineage>
</organism>
<dbReference type="OrthoDB" id="490425at2"/>
<dbReference type="InterPro" id="IPR016032">
    <property type="entry name" value="Sig_transdc_resp-reg_C-effctor"/>
</dbReference>
<dbReference type="RefSeq" id="WP_106454930.1">
    <property type="nucleotide sequence ID" value="NZ_PXOH01000001.1"/>
</dbReference>
<accession>A0A2T1M3B1</accession>
<dbReference type="SUPFAM" id="SSF46894">
    <property type="entry name" value="C-terminal effector domain of the bipartite response regulators"/>
    <property type="match status" value="1"/>
</dbReference>
<proteinExistence type="predicted"/>
<dbReference type="AlphaFoldDB" id="A0A2T1M3B1"/>
<comment type="caution">
    <text evidence="1">The sequence shown here is derived from an EMBL/GenBank/DDBJ whole genome shotgun (WGS) entry which is preliminary data.</text>
</comment>
<reference evidence="1 2" key="1">
    <citation type="submission" date="2018-03" db="EMBL/GenBank/DDBJ databases">
        <title>The ancient ancestry and fast evolution of plastids.</title>
        <authorList>
            <person name="Moore K.R."/>
            <person name="Magnabosco C."/>
            <person name="Momper L."/>
            <person name="Gold D.A."/>
            <person name="Bosak T."/>
            <person name="Fournier G.P."/>
        </authorList>
    </citation>
    <scope>NUCLEOTIDE SEQUENCE [LARGE SCALE GENOMIC DNA]</scope>
    <source>
        <strain evidence="1 2">CCALA 016</strain>
    </source>
</reference>
<dbReference type="Proteomes" id="UP000239001">
    <property type="component" value="Unassembled WGS sequence"/>
</dbReference>
<evidence type="ECO:0000313" key="2">
    <source>
        <dbReference type="Proteomes" id="UP000239001"/>
    </source>
</evidence>
<reference evidence="1 2" key="2">
    <citation type="submission" date="2018-03" db="EMBL/GenBank/DDBJ databases">
        <authorList>
            <person name="Keele B.F."/>
        </authorList>
    </citation>
    <scope>NUCLEOTIDE SEQUENCE [LARGE SCALE GENOMIC DNA]</scope>
    <source>
        <strain evidence="1 2">CCALA 016</strain>
    </source>
</reference>
<dbReference type="EMBL" id="PXOH01000001">
    <property type="protein sequence ID" value="PSF39308.1"/>
    <property type="molecule type" value="Genomic_DNA"/>
</dbReference>
<protein>
    <submittedName>
        <fullName evidence="1">Helix-turn-helix domain containing protein</fullName>
    </submittedName>
</protein>
<evidence type="ECO:0000313" key="1">
    <source>
        <dbReference type="EMBL" id="PSF39308.1"/>
    </source>
</evidence>